<keyword evidence="1" id="KW-0472">Membrane</keyword>
<evidence type="ECO:0000256" key="1">
    <source>
        <dbReference type="SAM" id="Phobius"/>
    </source>
</evidence>
<dbReference type="Proteomes" id="UP001333818">
    <property type="component" value="Unassembled WGS sequence"/>
</dbReference>
<sequence length="99" mass="10947">MISLFFLPVTLILGAVLGTIYFGGLWVTVRKLPKARAPVLLALGSFFGRLGIVLAGFSLLLFCIKDYAPLHLIACLGMFFWIRNRTIERLQPIAPKRGG</sequence>
<keyword evidence="1" id="KW-1133">Transmembrane helix</keyword>
<dbReference type="NCBIfam" id="TIGR03165">
    <property type="entry name" value="F1F0_chp_2"/>
    <property type="match status" value="1"/>
</dbReference>
<comment type="caution">
    <text evidence="2">The sequence shown here is derived from an EMBL/GenBank/DDBJ whole genome shotgun (WGS) entry which is preliminary data.</text>
</comment>
<accession>A0AAW9PZ39</accession>
<evidence type="ECO:0000313" key="3">
    <source>
        <dbReference type="Proteomes" id="UP001333818"/>
    </source>
</evidence>
<dbReference type="Pfam" id="PF12966">
    <property type="entry name" value="AtpR"/>
    <property type="match status" value="1"/>
</dbReference>
<gene>
    <name evidence="2" type="ORF">V2H45_23655</name>
</gene>
<dbReference type="EMBL" id="JAZBJZ010000166">
    <property type="protein sequence ID" value="MEE3719742.1"/>
    <property type="molecule type" value="Genomic_DNA"/>
</dbReference>
<protein>
    <submittedName>
        <fullName evidence="2">ATP synthase subunit I</fullName>
    </submittedName>
</protein>
<dbReference type="RefSeq" id="WP_330486179.1">
    <property type="nucleotide sequence ID" value="NZ_JAZBJZ010000166.1"/>
</dbReference>
<name>A0AAW9PZ39_9CYAN</name>
<feature type="transmembrane region" description="Helical" evidence="1">
    <location>
        <begin position="39"/>
        <end position="61"/>
    </location>
</feature>
<feature type="transmembrane region" description="Helical" evidence="1">
    <location>
        <begin position="67"/>
        <end position="82"/>
    </location>
</feature>
<keyword evidence="1" id="KW-0812">Transmembrane</keyword>
<organism evidence="2 3">
    <name type="scientific">Tumidithrix elongata BACA0141</name>
    <dbReference type="NCBI Taxonomy" id="2716417"/>
    <lineage>
        <taxon>Bacteria</taxon>
        <taxon>Bacillati</taxon>
        <taxon>Cyanobacteriota</taxon>
        <taxon>Cyanophyceae</taxon>
        <taxon>Pseudanabaenales</taxon>
        <taxon>Pseudanabaenaceae</taxon>
        <taxon>Tumidithrix</taxon>
        <taxon>Tumidithrix elongata</taxon>
    </lineage>
</organism>
<reference evidence="2" key="1">
    <citation type="submission" date="2024-01" db="EMBL/GenBank/DDBJ databases">
        <title>Bank of Algae and Cyanobacteria of the Azores (BACA) strain genomes.</title>
        <authorList>
            <person name="Luz R."/>
            <person name="Cordeiro R."/>
            <person name="Fonseca A."/>
            <person name="Goncalves V."/>
        </authorList>
    </citation>
    <scope>NUCLEOTIDE SEQUENCE</scope>
    <source>
        <strain evidence="2">BACA0141</strain>
    </source>
</reference>
<dbReference type="AlphaFoldDB" id="A0AAW9PZ39"/>
<keyword evidence="3" id="KW-1185">Reference proteome</keyword>
<proteinExistence type="predicted"/>
<evidence type="ECO:0000313" key="2">
    <source>
        <dbReference type="EMBL" id="MEE3719742.1"/>
    </source>
</evidence>
<feature type="transmembrane region" description="Helical" evidence="1">
    <location>
        <begin position="6"/>
        <end position="27"/>
    </location>
</feature>
<dbReference type="InterPro" id="IPR017581">
    <property type="entry name" value="AtpR-like"/>
</dbReference>